<evidence type="ECO:0000256" key="7">
    <source>
        <dbReference type="ARBA" id="ARBA00022753"/>
    </source>
</evidence>
<feature type="region of interest" description="Disordered" evidence="14">
    <location>
        <begin position="139"/>
        <end position="175"/>
    </location>
</feature>
<dbReference type="Proteomes" id="UP000318447">
    <property type="component" value="Unassembled WGS sequence"/>
</dbReference>
<dbReference type="GO" id="GO:0000285">
    <property type="term" value="F:1-phosphatidylinositol-3-phosphate 5-kinase activity"/>
    <property type="evidence" value="ECO:0007669"/>
    <property type="project" value="InterPro"/>
</dbReference>
<dbReference type="GO" id="GO:0005524">
    <property type="term" value="F:ATP binding"/>
    <property type="evidence" value="ECO:0007669"/>
    <property type="project" value="UniProtKB-UniRule"/>
</dbReference>
<proteinExistence type="predicted"/>
<keyword evidence="8 12" id="KW-0863">Zinc-finger</keyword>
<protein>
    <submittedName>
        <fullName evidence="17">Phosphatidylinositol-4-phosphate 5-Kinase family protein</fullName>
    </submittedName>
</protein>
<dbReference type="InterPro" id="IPR013083">
    <property type="entry name" value="Znf_RING/FYVE/PHD"/>
</dbReference>
<evidence type="ECO:0000256" key="11">
    <source>
        <dbReference type="ARBA" id="ARBA00022840"/>
    </source>
</evidence>
<dbReference type="SUPFAM" id="SSF56104">
    <property type="entry name" value="SAICAR synthase-like"/>
    <property type="match status" value="1"/>
</dbReference>
<reference evidence="18" key="1">
    <citation type="submission" date="2019-02" db="EMBL/GenBank/DDBJ databases">
        <title>FDA dAtabase for Regulatory Grade micrObial Sequences (FDA-ARGOS): Supporting development and validation of Infectious Disease Dx tests.</title>
        <authorList>
            <person name="Duncan R."/>
            <person name="Fisher C."/>
            <person name="Tallon L."/>
            <person name="Sadzewicz L."/>
            <person name="Sengamalay N."/>
            <person name="Ott S."/>
            <person name="Godinez A."/>
            <person name="Nagaraj S."/>
            <person name="Vavikolanu K."/>
            <person name="Nadendla S."/>
            <person name="Aluvathingal J."/>
            <person name="Sichtig H."/>
        </authorList>
    </citation>
    <scope>NUCLEOTIDE SEQUENCE [LARGE SCALE GENOMIC DNA]</scope>
    <source>
        <strain evidence="18">FDAARGOS_361</strain>
    </source>
</reference>
<evidence type="ECO:0000259" key="15">
    <source>
        <dbReference type="PROSITE" id="PS50178"/>
    </source>
</evidence>
<evidence type="ECO:0000256" key="10">
    <source>
        <dbReference type="ARBA" id="ARBA00022833"/>
    </source>
</evidence>
<dbReference type="InterPro" id="IPR044769">
    <property type="entry name" value="PIKfyve_PIPKc"/>
</dbReference>
<dbReference type="InterPro" id="IPR000306">
    <property type="entry name" value="Znf_FYVE"/>
</dbReference>
<dbReference type="EMBL" id="RHLC01000016">
    <property type="protein sequence ID" value="TPP47563.1"/>
    <property type="molecule type" value="Genomic_DNA"/>
</dbReference>
<dbReference type="PROSITE" id="PS50178">
    <property type="entry name" value="ZF_FYVE"/>
    <property type="match status" value="1"/>
</dbReference>
<keyword evidence="9" id="KW-0833">Ubl conjugation pathway</keyword>
<dbReference type="SUPFAM" id="SSF52029">
    <property type="entry name" value="GroEL apical domain-like"/>
    <property type="match status" value="1"/>
</dbReference>
<evidence type="ECO:0000256" key="14">
    <source>
        <dbReference type="SAM" id="MobiDB-lite"/>
    </source>
</evidence>
<keyword evidence="7" id="KW-0967">Endosome</keyword>
<dbReference type="PROSITE" id="PS51455">
    <property type="entry name" value="PIPK"/>
    <property type="match status" value="1"/>
</dbReference>
<keyword evidence="10" id="KW-0862">Zinc</keyword>
<evidence type="ECO:0000256" key="12">
    <source>
        <dbReference type="PROSITE-ProRule" id="PRU00091"/>
    </source>
</evidence>
<evidence type="ECO:0000256" key="3">
    <source>
        <dbReference type="ARBA" id="ARBA00022490"/>
    </source>
</evidence>
<evidence type="ECO:0000313" key="18">
    <source>
        <dbReference type="Proteomes" id="UP000318447"/>
    </source>
</evidence>
<accession>A0A504XGC7</accession>
<dbReference type="SUPFAM" id="SSF57903">
    <property type="entry name" value="FYVE/PHD zinc finger"/>
    <property type="match status" value="1"/>
</dbReference>
<dbReference type="PANTHER" id="PTHR45748:SF7">
    <property type="entry name" value="1-PHOSPHATIDYLINOSITOL 3-PHOSPHATE 5-KINASE-RELATED"/>
    <property type="match status" value="1"/>
</dbReference>
<evidence type="ECO:0000256" key="9">
    <source>
        <dbReference type="ARBA" id="ARBA00022786"/>
    </source>
</evidence>
<comment type="subcellular location">
    <subcellularLocation>
        <location evidence="2">Cytoplasm</location>
    </subcellularLocation>
    <subcellularLocation>
        <location evidence="1">Endosome</location>
    </subcellularLocation>
</comment>
<keyword evidence="4 13" id="KW-0808">Transferase</keyword>
<dbReference type="CDD" id="cd17300">
    <property type="entry name" value="PIPKc_PIKfyve"/>
    <property type="match status" value="1"/>
</dbReference>
<dbReference type="InterPro" id="IPR027484">
    <property type="entry name" value="PInositol-4-P-5-kinase_N"/>
</dbReference>
<keyword evidence="6 13" id="KW-0547">Nucleotide-binding</keyword>
<dbReference type="FunFam" id="3.30.40.10:FF:000510">
    <property type="entry name" value="Phosphatidylinositol 3,5-kinase"/>
    <property type="match status" value="1"/>
</dbReference>
<dbReference type="GO" id="GO:0010008">
    <property type="term" value="C:endosome membrane"/>
    <property type="evidence" value="ECO:0007669"/>
    <property type="project" value="TreeGrafter"/>
</dbReference>
<dbReference type="Pfam" id="PF01504">
    <property type="entry name" value="PIP5K"/>
    <property type="match status" value="2"/>
</dbReference>
<dbReference type="Gene3D" id="3.30.40.10">
    <property type="entry name" value="Zinc/RING finger domain, C3HC4 (zinc finger)"/>
    <property type="match status" value="1"/>
</dbReference>
<sequence length="1740" mass="186429">MPTDRSLWVEDKYALRCRGCGKKFTVFRRRHHCRRCGQVFCYECLNPLPTAASTPQNIVFSVYQWFSPSPATPLSTPTSAQARKTTEKTEVVGTSVSHDEFEPSSLPVHSTAPLGPMMPSPLMRSVSLPCPPLSQLNTPMRLSGRGLPEGAPSPAPRRTPPSFEAARQSEAEGPPYMVAPELLEGTARHAETAEEREVTYSIGRVRRPPPSVMTQWWKAHQEALTNKEARTFPVQRTGPCASTLESAGALVRTLSGHADFHARFFLEEDVTQSPSDPNGGVMGSAAVVPVAAAPAPPRGFLDDFGAACTTHLEARIQHMLQSYFPNLGGPRLCCHLADVAWHIVCHTVVALDANILDHLSSFFILDPAQPAQCIVYPGLVNRRRLPSKRVMSPCDHPRVLLLAGHLSYPVQPAEDLVEYVRSYSGYLDKLFQRLVMWHPDVIVVEGGMHHYLRARIEEEGQMRLVLDVGRDFLVQLSWCLRADIIADLQYVGVGDLATTAPLGHCTRFEVLELAEEVHCCGFRGFDALSFHTLVLRGGCPSGGVVAHDSSDGEQQWETMEKVVREAVVVAYHLALQAHGAAALVRKGLPVSVSGAAPTAEEAAAAAITMNLGCHFPSSVQSACRDAASPAALSALKDNIVVNIVHMDELFEGGSGGGGGGAAVSTLAKSRSTELSLERGASRGSLTLFQGGSHLDLPASGAASASPSASLLSPPLGRAEAPATNAYAVVQQKSALTFYGSGDESLFHFLVNRCAGMESQVLYLHGAHRVKVITSTSALLPSAAAILTESGLAGVLGAAQMLAFHKVASRQSAARALAAAEPLDAHALAAFVAHLKGYFSLRIRMADEDAGVAAADAVVVAAAPVDAVVEVCEPHLLNLSTAAFLEWVVYGWIPALSRQFAQPSVQLHFQFHSLGMAAQRQQPGATNVSAYANTVTFLVEAVPLFRIEYPRTVMPRAAPAPQAEGSSEEDAMSIVDCLYAGDDAEEMEGLLAELQQVTRASLDRMEQVENAKAGVPAAASPVNTTHVPEDAEGKAAAAAGPSSMPTLERSTRDLHQLSEDIQHALSVLQDARQRGHPDVVLLLANMRSHLLPALLAAYRGWHVAQRRATTKSAATTPADAAAATAPEYPSCLRQLDGCLYHKERAQWIRLAEPSSILAAALLHLYRPLPPSTPCTPLITKGSAAGREFELKKPVGSEAAAAASATPHIAFAVECTHTASSPDMSPATRSGQPPLLSMVSQLSPAEALAVLRHSGRADAASPTSLKCTLSGYQSVVHLGVGGPAGLAGGAVATLSGAASVASMIGGGTGNAEPTITVDVLFPLSFAALHVLYTDGAPFDICAALVRCRPFSTDGGKSHSRFFVTQDGRFLIKSVKPMELRHFREWAPRYFARMEEHYTSLQRAQQPQPSDGETCAHLFEAQSTLGKIMGLYTVHVQGSRGRASASPATSSGAGLGDTTPQLWGLLTDGTHCFMVVEQLLFQRPVREKWDLKGSQRNRTTEQTAAVRLDVDLVQERLRLGNFFFCTPEAKSLLMDHLSRDTALLADSGIMDYSLMVSVGDGSVCVGMIDFLHPYSSAKVLESKMKSSLDTMLGYTRRDPTIIDPASYAARFMLWMDGYFNGVPDRLFPLTSVRQLKEDQESGYLVISRVCVPSLYEDGVQNRPTGTDAAQREVATHVAQLHVYRRLANDCYIFLAATLNAQQDGAHREGARSNCVWGVSMAIFSGYISASGAFCVIVGGSCSL</sequence>
<dbReference type="VEuPathDB" id="TriTrypDB:LdBPK_270750.1"/>
<dbReference type="Gene3D" id="3.30.800.10">
    <property type="entry name" value="Phosphatidylinositol Phosphate Kinase II Beta"/>
    <property type="match status" value="1"/>
</dbReference>
<organism evidence="17 18">
    <name type="scientific">Leishmania donovani</name>
    <dbReference type="NCBI Taxonomy" id="5661"/>
    <lineage>
        <taxon>Eukaryota</taxon>
        <taxon>Discoba</taxon>
        <taxon>Euglenozoa</taxon>
        <taxon>Kinetoplastea</taxon>
        <taxon>Metakinetoplastina</taxon>
        <taxon>Trypanosomatida</taxon>
        <taxon>Trypanosomatidae</taxon>
        <taxon>Leishmaniinae</taxon>
        <taxon>Leishmania</taxon>
    </lineage>
</organism>
<feature type="domain" description="PIPK" evidence="16">
    <location>
        <begin position="1253"/>
        <end position="1616"/>
    </location>
</feature>
<dbReference type="Gene3D" id="3.30.810.10">
    <property type="entry name" value="2-Layer Sandwich"/>
    <property type="match status" value="1"/>
</dbReference>
<keyword evidence="11 13" id="KW-0067">ATP-binding</keyword>
<dbReference type="InterPro" id="IPR017455">
    <property type="entry name" value="Znf_FYVE-rel"/>
</dbReference>
<feature type="region of interest" description="Disordered" evidence="14">
    <location>
        <begin position="1011"/>
        <end position="1049"/>
    </location>
</feature>
<dbReference type="GO" id="GO:0008270">
    <property type="term" value="F:zinc ion binding"/>
    <property type="evidence" value="ECO:0007669"/>
    <property type="project" value="UniProtKB-KW"/>
</dbReference>
<gene>
    <name evidence="17" type="ORF">CGC21_31025</name>
</gene>
<keyword evidence="13 17" id="KW-0418">Kinase</keyword>
<evidence type="ECO:0000256" key="2">
    <source>
        <dbReference type="ARBA" id="ARBA00004496"/>
    </source>
</evidence>
<dbReference type="VEuPathDB" id="TriTrypDB:LdCL_270014100"/>
<keyword evidence="5" id="KW-0479">Metal-binding</keyword>
<evidence type="ECO:0000256" key="1">
    <source>
        <dbReference type="ARBA" id="ARBA00004177"/>
    </source>
</evidence>
<dbReference type="InterPro" id="IPR027483">
    <property type="entry name" value="PInositol-4-P-4/5-kinase_C_sf"/>
</dbReference>
<dbReference type="SMART" id="SM00064">
    <property type="entry name" value="FYVE"/>
    <property type="match status" value="1"/>
</dbReference>
<evidence type="ECO:0000256" key="8">
    <source>
        <dbReference type="ARBA" id="ARBA00022771"/>
    </source>
</evidence>
<dbReference type="Pfam" id="PF01363">
    <property type="entry name" value="FYVE"/>
    <property type="match status" value="1"/>
</dbReference>
<dbReference type="InterPro" id="IPR027409">
    <property type="entry name" value="GroEL-like_apical_dom_sf"/>
</dbReference>
<evidence type="ECO:0000259" key="16">
    <source>
        <dbReference type="PROSITE" id="PS51455"/>
    </source>
</evidence>
<feature type="domain" description="FYVE-type" evidence="15">
    <location>
        <begin position="11"/>
        <end position="44"/>
    </location>
</feature>
<keyword evidence="3" id="KW-0963">Cytoplasm</keyword>
<evidence type="ECO:0000256" key="4">
    <source>
        <dbReference type="ARBA" id="ARBA00022679"/>
    </source>
</evidence>
<dbReference type="PANTHER" id="PTHR45748">
    <property type="entry name" value="1-PHOSPHATIDYLINOSITOL 3-PHOSPHATE 5-KINASE-RELATED"/>
    <property type="match status" value="1"/>
</dbReference>
<name>A0A504XGC7_LEIDO</name>
<dbReference type="Gene3D" id="3.50.7.10">
    <property type="entry name" value="GroEL"/>
    <property type="match status" value="1"/>
</dbReference>
<evidence type="ECO:0000256" key="6">
    <source>
        <dbReference type="ARBA" id="ARBA00022741"/>
    </source>
</evidence>
<comment type="caution">
    <text evidence="17">The sequence shown here is derived from an EMBL/GenBank/DDBJ whole genome shotgun (WGS) entry which is preliminary data.</text>
</comment>
<evidence type="ECO:0000313" key="17">
    <source>
        <dbReference type="EMBL" id="TPP47563.1"/>
    </source>
</evidence>
<dbReference type="InterPro" id="IPR011011">
    <property type="entry name" value="Znf_FYVE_PHD"/>
</dbReference>
<dbReference type="SMART" id="SM00330">
    <property type="entry name" value="PIPKc"/>
    <property type="match status" value="1"/>
</dbReference>
<dbReference type="GO" id="GO:0046854">
    <property type="term" value="P:phosphatidylinositol phosphate biosynthetic process"/>
    <property type="evidence" value="ECO:0007669"/>
    <property type="project" value="TreeGrafter"/>
</dbReference>
<evidence type="ECO:0000256" key="5">
    <source>
        <dbReference type="ARBA" id="ARBA00022723"/>
    </source>
</evidence>
<dbReference type="InterPro" id="IPR002498">
    <property type="entry name" value="PInositol-4-P-4/5-kinase_core"/>
</dbReference>
<dbReference type="VEuPathDB" id="TriTrypDB:LDHU3_27.1160"/>
<evidence type="ECO:0000256" key="13">
    <source>
        <dbReference type="PROSITE-ProRule" id="PRU00781"/>
    </source>
</evidence>